<name>A0A4P9X882_9FUNG</name>
<dbReference type="OrthoDB" id="197419at2759"/>
<sequence length="179" mass="19622">KGNSDGTIQSPFCTLAEALRRVPGHIGFNIELKYPNLKEALLDELVSPDLNAYCHAVLAVVHAHAGTRPITFSSFHPEAVMCMALKQTTYPVLFLTEGGKDDVWDERGNSLHAAVAWAQRWGLAGIVTAFQPIEEAPYLIGQIRRQGLACFTYGTRNNDAPFVAMQRAYGVDAVIVDHV</sequence>
<dbReference type="STRING" id="1555241.A0A4P9X882"/>
<dbReference type="InterPro" id="IPR030395">
    <property type="entry name" value="GP_PDE_dom"/>
</dbReference>
<dbReference type="PROSITE" id="PS51704">
    <property type="entry name" value="GP_PDE"/>
    <property type="match status" value="1"/>
</dbReference>
<evidence type="ECO:0000313" key="3">
    <source>
        <dbReference type="EMBL" id="RKP01181.1"/>
    </source>
</evidence>
<dbReference type="InterPro" id="IPR017946">
    <property type="entry name" value="PLC-like_Pdiesterase_TIM-brl"/>
</dbReference>
<dbReference type="InterPro" id="IPR051578">
    <property type="entry name" value="GDPD"/>
</dbReference>
<keyword evidence="4" id="KW-1185">Reference proteome</keyword>
<dbReference type="PANTHER" id="PTHR22958">
    <property type="entry name" value="GLYCEROPHOSPHORYL DIESTER PHOSPHODIESTERASE"/>
    <property type="match status" value="1"/>
</dbReference>
<organism evidence="3 4">
    <name type="scientific">Caulochytrium protostelioides</name>
    <dbReference type="NCBI Taxonomy" id="1555241"/>
    <lineage>
        <taxon>Eukaryota</taxon>
        <taxon>Fungi</taxon>
        <taxon>Fungi incertae sedis</taxon>
        <taxon>Chytridiomycota</taxon>
        <taxon>Chytridiomycota incertae sedis</taxon>
        <taxon>Chytridiomycetes</taxon>
        <taxon>Caulochytriales</taxon>
        <taxon>Caulochytriaceae</taxon>
        <taxon>Caulochytrium</taxon>
    </lineage>
</organism>
<proteinExistence type="predicted"/>
<dbReference type="PANTHER" id="PTHR22958:SF1">
    <property type="entry name" value="GLYCEROPHOSPHOCHOLINE PHOSPHODIESTERASE GPCPD1"/>
    <property type="match status" value="1"/>
</dbReference>
<dbReference type="EMBL" id="ML014182">
    <property type="protein sequence ID" value="RKP01181.1"/>
    <property type="molecule type" value="Genomic_DNA"/>
</dbReference>
<reference evidence="4" key="1">
    <citation type="journal article" date="2018" name="Nat. Microbiol.">
        <title>Leveraging single-cell genomics to expand the fungal tree of life.</title>
        <authorList>
            <person name="Ahrendt S.R."/>
            <person name="Quandt C.A."/>
            <person name="Ciobanu D."/>
            <person name="Clum A."/>
            <person name="Salamov A."/>
            <person name="Andreopoulos B."/>
            <person name="Cheng J.F."/>
            <person name="Woyke T."/>
            <person name="Pelin A."/>
            <person name="Henrissat B."/>
            <person name="Reynolds N.K."/>
            <person name="Benny G.L."/>
            <person name="Smith M.E."/>
            <person name="James T.Y."/>
            <person name="Grigoriev I.V."/>
        </authorList>
    </citation>
    <scope>NUCLEOTIDE SEQUENCE [LARGE SCALE GENOMIC DNA]</scope>
    <source>
        <strain evidence="4">ATCC 52028</strain>
    </source>
</reference>
<dbReference type="GO" id="GO:0047389">
    <property type="term" value="F:glycerophosphocholine phosphodiesterase activity"/>
    <property type="evidence" value="ECO:0007669"/>
    <property type="project" value="TreeGrafter"/>
</dbReference>
<evidence type="ECO:0000313" key="4">
    <source>
        <dbReference type="Proteomes" id="UP000274922"/>
    </source>
</evidence>
<feature type="domain" description="GP-PDE" evidence="2">
    <location>
        <begin position="1"/>
        <end position="179"/>
    </location>
</feature>
<feature type="non-terminal residue" evidence="3">
    <location>
        <position position="179"/>
    </location>
</feature>
<dbReference type="Gene3D" id="3.20.20.190">
    <property type="entry name" value="Phosphatidylinositol (PI) phosphodiesterase"/>
    <property type="match status" value="1"/>
</dbReference>
<dbReference type="Pfam" id="PF03009">
    <property type="entry name" value="GDPD"/>
    <property type="match status" value="1"/>
</dbReference>
<dbReference type="SUPFAM" id="SSF51695">
    <property type="entry name" value="PLC-like phosphodiesterases"/>
    <property type="match status" value="1"/>
</dbReference>
<dbReference type="GO" id="GO:0046475">
    <property type="term" value="P:glycerophospholipid catabolic process"/>
    <property type="evidence" value="ECO:0007669"/>
    <property type="project" value="TreeGrafter"/>
</dbReference>
<keyword evidence="1" id="KW-0378">Hydrolase</keyword>
<protein>
    <recommendedName>
        <fullName evidence="2">GP-PDE domain-containing protein</fullName>
    </recommendedName>
</protein>
<evidence type="ECO:0000259" key="2">
    <source>
        <dbReference type="PROSITE" id="PS51704"/>
    </source>
</evidence>
<dbReference type="AlphaFoldDB" id="A0A4P9X882"/>
<evidence type="ECO:0000256" key="1">
    <source>
        <dbReference type="ARBA" id="ARBA00022801"/>
    </source>
</evidence>
<gene>
    <name evidence="3" type="ORF">CXG81DRAFT_3060</name>
</gene>
<feature type="non-terminal residue" evidence="3">
    <location>
        <position position="1"/>
    </location>
</feature>
<accession>A0A4P9X882</accession>
<dbReference type="Proteomes" id="UP000274922">
    <property type="component" value="Unassembled WGS sequence"/>
</dbReference>